<dbReference type="InterPro" id="IPR001590">
    <property type="entry name" value="Peptidase_M12B"/>
</dbReference>
<feature type="binding site" evidence="12 14">
    <location>
        <position position="231"/>
    </location>
    <ligand>
        <name>Zn(2+)</name>
        <dbReference type="ChEBI" id="CHEBI:29105"/>
        <note>catalytic</note>
    </ligand>
</feature>
<keyword evidence="15" id="KW-0732">Signal</keyword>
<dbReference type="InterPro" id="IPR045371">
    <property type="entry name" value="ADAMTS_CR_3"/>
</dbReference>
<dbReference type="Pfam" id="PF01421">
    <property type="entry name" value="Reprolysin"/>
    <property type="match status" value="1"/>
</dbReference>
<dbReference type="SUPFAM" id="SSF82895">
    <property type="entry name" value="TSP-1 type 1 repeat"/>
    <property type="match status" value="6"/>
</dbReference>
<dbReference type="Proteomes" id="UP000518266">
    <property type="component" value="Unassembled WGS sequence"/>
</dbReference>
<comment type="caution">
    <text evidence="18">The sequence shown here is derived from an EMBL/GenBank/DDBJ whole genome shotgun (WGS) entry which is preliminary data.</text>
</comment>
<dbReference type="GO" id="GO:0046872">
    <property type="term" value="F:metal ion binding"/>
    <property type="evidence" value="ECO:0007669"/>
    <property type="project" value="UniProtKB-KW"/>
</dbReference>
<feature type="disulfide bond" evidence="13">
    <location>
        <begin position="162"/>
        <end position="215"/>
    </location>
</feature>
<feature type="binding site" evidence="12">
    <location>
        <position position="173"/>
    </location>
    <ligand>
        <name>Ca(2+)</name>
        <dbReference type="ChEBI" id="CHEBI:29108"/>
        <label>2</label>
    </ligand>
</feature>
<evidence type="ECO:0000256" key="12">
    <source>
        <dbReference type="PIRSR" id="PIRSR613273-2"/>
    </source>
</evidence>
<keyword evidence="2" id="KW-0964">Secreted</keyword>
<dbReference type="InterPro" id="IPR035914">
    <property type="entry name" value="Sperma_CUB_dom_sf"/>
</dbReference>
<feature type="disulfide bond" evidence="13">
    <location>
        <begin position="398"/>
        <end position="435"/>
    </location>
</feature>
<dbReference type="Pfam" id="PF17771">
    <property type="entry name" value="ADAMTS_CR_2"/>
    <property type="match status" value="1"/>
</dbReference>
<keyword evidence="4 12" id="KW-0479">Metal-binding</keyword>
<evidence type="ECO:0000256" key="15">
    <source>
        <dbReference type="SAM" id="SignalP"/>
    </source>
</evidence>
<evidence type="ECO:0000256" key="14">
    <source>
        <dbReference type="PROSITE-ProRule" id="PRU00276"/>
    </source>
</evidence>
<dbReference type="GO" id="GO:0005576">
    <property type="term" value="C:extracellular region"/>
    <property type="evidence" value="ECO:0007669"/>
    <property type="project" value="UniProtKB-SubCell"/>
</dbReference>
<evidence type="ECO:0000256" key="4">
    <source>
        <dbReference type="ARBA" id="ARBA00022723"/>
    </source>
</evidence>
<comment type="subcellular location">
    <subcellularLocation>
        <location evidence="1">Secreted</location>
    </subcellularLocation>
</comment>
<feature type="domain" description="Peptidase M12B" evidence="17">
    <location>
        <begin position="147"/>
        <end position="292"/>
    </location>
</feature>
<feature type="disulfide bond" evidence="13">
    <location>
        <begin position="334"/>
        <end position="368"/>
    </location>
</feature>
<evidence type="ECO:0000256" key="11">
    <source>
        <dbReference type="PIRSR" id="PIRSR613273-1"/>
    </source>
</evidence>
<dbReference type="Gene3D" id="2.20.100.10">
    <property type="entry name" value="Thrombospondin type-1 (TSP1) repeat"/>
    <property type="match status" value="6"/>
</dbReference>
<dbReference type="InterPro" id="IPR041645">
    <property type="entry name" value="ADAMTS_CR_2"/>
</dbReference>
<feature type="domain" description="CUB" evidence="16">
    <location>
        <begin position="1269"/>
        <end position="1375"/>
    </location>
</feature>
<name>A0A7J5YRY0_DISMA</name>
<dbReference type="PRINTS" id="PR01857">
    <property type="entry name" value="ADAMTSFAMILY"/>
</dbReference>
<comment type="cofactor">
    <cofactor evidence="12">
        <name>Zn(2+)</name>
        <dbReference type="ChEBI" id="CHEBI:29105"/>
    </cofactor>
    <text evidence="12">Binds 1 zinc ion per subunit.</text>
</comment>
<dbReference type="InterPro" id="IPR013273">
    <property type="entry name" value="ADAMTS/ADAMTS-like"/>
</dbReference>
<dbReference type="InterPro" id="IPR000859">
    <property type="entry name" value="CUB_dom"/>
</dbReference>
<feature type="disulfide bond" evidence="13">
    <location>
        <begin position="362"/>
        <end position="373"/>
    </location>
</feature>
<keyword evidence="3" id="KW-0645">Protease</keyword>
<keyword evidence="10" id="KW-0325">Glycoprotein</keyword>
<proteinExistence type="predicted"/>
<dbReference type="PANTHER" id="PTHR13723:SF20">
    <property type="entry name" value="A DISINTEGRIN AND METALLOPROTEINASE WITH THROMBOSPONDIN MOTIFS 13"/>
    <property type="match status" value="1"/>
</dbReference>
<evidence type="ECO:0000256" key="5">
    <source>
        <dbReference type="ARBA" id="ARBA00022737"/>
    </source>
</evidence>
<evidence type="ECO:0000256" key="6">
    <source>
        <dbReference type="ARBA" id="ARBA00022801"/>
    </source>
</evidence>
<feature type="disulfide bond" evidence="13">
    <location>
        <begin position="313"/>
        <end position="339"/>
    </location>
</feature>
<dbReference type="GO" id="GO:0030198">
    <property type="term" value="P:extracellular matrix organization"/>
    <property type="evidence" value="ECO:0007669"/>
    <property type="project" value="InterPro"/>
</dbReference>
<evidence type="ECO:0000256" key="3">
    <source>
        <dbReference type="ARBA" id="ARBA00022670"/>
    </source>
</evidence>
<dbReference type="GO" id="GO:0004222">
    <property type="term" value="F:metalloendopeptidase activity"/>
    <property type="evidence" value="ECO:0007669"/>
    <property type="project" value="InterPro"/>
</dbReference>
<dbReference type="PANTHER" id="PTHR13723">
    <property type="entry name" value="ADAMTS A DISINTEGRIN AND METALLOPROTEASE WITH THROMBOSPONDIN MOTIFS PROTEASE"/>
    <property type="match status" value="1"/>
</dbReference>
<dbReference type="InterPro" id="IPR010294">
    <property type="entry name" value="ADAMTS_spacer1"/>
</dbReference>
<dbReference type="InterPro" id="IPR000884">
    <property type="entry name" value="TSP1_rpt"/>
</dbReference>
<dbReference type="GO" id="GO:0006508">
    <property type="term" value="P:proteolysis"/>
    <property type="evidence" value="ECO:0007669"/>
    <property type="project" value="UniProtKB-KW"/>
</dbReference>
<keyword evidence="8" id="KW-0482">Metalloprotease</keyword>
<dbReference type="InterPro" id="IPR024079">
    <property type="entry name" value="MetalloPept_cat_dom_sf"/>
</dbReference>
<dbReference type="InterPro" id="IPR050439">
    <property type="entry name" value="ADAMTS_ADAMTS-like"/>
</dbReference>
<keyword evidence="5" id="KW-0677">Repeat</keyword>
<feature type="disulfide bond" evidence="13">
    <location>
        <begin position="324"/>
        <end position="349"/>
    </location>
</feature>
<feature type="disulfide bond" evidence="13">
    <location>
        <begin position="402"/>
        <end position="440"/>
    </location>
</feature>
<feature type="chain" id="PRO_5029798699" description="A disintegrin and metalloproteinase with thrombospondin motifs 13" evidence="15">
    <location>
        <begin position="23"/>
        <end position="1542"/>
    </location>
</feature>
<evidence type="ECO:0000256" key="2">
    <source>
        <dbReference type="ARBA" id="ARBA00022525"/>
    </source>
</evidence>
<dbReference type="Pfam" id="PF19030">
    <property type="entry name" value="TSP1_ADAMTS"/>
    <property type="match status" value="6"/>
</dbReference>
<dbReference type="PROSITE" id="PS50092">
    <property type="entry name" value="TSP1"/>
    <property type="match status" value="4"/>
</dbReference>
<dbReference type="GO" id="GO:0031012">
    <property type="term" value="C:extracellular matrix"/>
    <property type="evidence" value="ECO:0007669"/>
    <property type="project" value="TreeGrafter"/>
</dbReference>
<evidence type="ECO:0000256" key="10">
    <source>
        <dbReference type="ARBA" id="ARBA00023180"/>
    </source>
</evidence>
<feature type="disulfide bond" evidence="13">
    <location>
        <begin position="209"/>
        <end position="287"/>
    </location>
</feature>
<organism evidence="18 19">
    <name type="scientific">Dissostichus mawsoni</name>
    <name type="common">Antarctic cod</name>
    <dbReference type="NCBI Taxonomy" id="36200"/>
    <lineage>
        <taxon>Eukaryota</taxon>
        <taxon>Metazoa</taxon>
        <taxon>Chordata</taxon>
        <taxon>Craniata</taxon>
        <taxon>Vertebrata</taxon>
        <taxon>Euteleostomi</taxon>
        <taxon>Actinopterygii</taxon>
        <taxon>Neopterygii</taxon>
        <taxon>Teleostei</taxon>
        <taxon>Neoteleostei</taxon>
        <taxon>Acanthomorphata</taxon>
        <taxon>Eupercaria</taxon>
        <taxon>Perciformes</taxon>
        <taxon>Notothenioidei</taxon>
        <taxon>Nototheniidae</taxon>
        <taxon>Dissostichus</taxon>
    </lineage>
</organism>
<keyword evidence="7 12" id="KW-0862">Zinc</keyword>
<dbReference type="FunFam" id="2.20.100.10:FF:000007">
    <property type="entry name" value="Thrombospondin 1"/>
    <property type="match status" value="1"/>
</dbReference>
<feature type="binding site" evidence="12">
    <location>
        <position position="287"/>
    </location>
    <ligand>
        <name>Ca(2+)</name>
        <dbReference type="ChEBI" id="CHEBI:29108"/>
        <label>1</label>
    </ligand>
</feature>
<evidence type="ECO:0000313" key="18">
    <source>
        <dbReference type="EMBL" id="KAF3851038.1"/>
    </source>
</evidence>
<accession>A0A7J5YRY0</accession>
<dbReference type="SMART" id="SM00209">
    <property type="entry name" value="TSP1"/>
    <property type="match status" value="6"/>
</dbReference>
<evidence type="ECO:0000256" key="1">
    <source>
        <dbReference type="ARBA" id="ARBA00004613"/>
    </source>
</evidence>
<feature type="active site" evidence="11 14">
    <location>
        <position position="232"/>
    </location>
</feature>
<evidence type="ECO:0000259" key="16">
    <source>
        <dbReference type="PROSITE" id="PS01180"/>
    </source>
</evidence>
<dbReference type="SUPFAM" id="SSF49854">
    <property type="entry name" value="Spermadhesin, CUB domain"/>
    <property type="match status" value="1"/>
</dbReference>
<comment type="caution">
    <text evidence="14">Lacks conserved residue(s) required for the propagation of feature annotation.</text>
</comment>
<protein>
    <recommendedName>
        <fullName evidence="20">A disintegrin and metalloproteinase with thrombospondin motifs 13</fullName>
    </recommendedName>
</protein>
<feature type="disulfide bond" evidence="13">
    <location>
        <begin position="413"/>
        <end position="425"/>
    </location>
</feature>
<feature type="disulfide bond" evidence="13">
    <location>
        <begin position="248"/>
        <end position="271"/>
    </location>
</feature>
<dbReference type="Pfam" id="PF00090">
    <property type="entry name" value="TSP_1"/>
    <property type="match status" value="2"/>
</dbReference>
<dbReference type="PROSITE" id="PS01180">
    <property type="entry name" value="CUB"/>
    <property type="match status" value="1"/>
</dbReference>
<dbReference type="Gene3D" id="3.40.1620.60">
    <property type="match status" value="1"/>
</dbReference>
<feature type="binding site" evidence="12">
    <location>
        <position position="290"/>
    </location>
    <ligand>
        <name>Ca(2+)</name>
        <dbReference type="ChEBI" id="CHEBI:29108"/>
        <label>1</label>
    </ligand>
</feature>
<dbReference type="CDD" id="cd04273">
    <property type="entry name" value="ZnMc_ADAMTS_like"/>
    <property type="match status" value="1"/>
</dbReference>
<evidence type="ECO:0000256" key="7">
    <source>
        <dbReference type="ARBA" id="ARBA00022833"/>
    </source>
</evidence>
<feature type="binding site" evidence="12">
    <location>
        <position position="173"/>
    </location>
    <ligand>
        <name>Ca(2+)</name>
        <dbReference type="ChEBI" id="CHEBI:29108"/>
        <label>1</label>
    </ligand>
</feature>
<dbReference type="Gene3D" id="3.40.390.10">
    <property type="entry name" value="Collagenase (Catalytic Domain)"/>
    <property type="match status" value="1"/>
</dbReference>
<dbReference type="InterPro" id="IPR036383">
    <property type="entry name" value="TSP1_rpt_sf"/>
</dbReference>
<reference evidence="18 19" key="1">
    <citation type="submission" date="2020-03" db="EMBL/GenBank/DDBJ databases">
        <title>Dissostichus mawsoni Genome sequencing and assembly.</title>
        <authorList>
            <person name="Park H."/>
        </authorList>
    </citation>
    <scope>NUCLEOTIDE SEQUENCE [LARGE SCALE GENOMIC DNA]</scope>
    <source>
        <strain evidence="18">DM0001</strain>
        <tissue evidence="18">Muscle</tissue>
    </source>
</reference>
<keyword evidence="9 13" id="KW-1015">Disulfide bond</keyword>
<dbReference type="Gene3D" id="2.60.120.830">
    <property type="match status" value="1"/>
</dbReference>
<evidence type="ECO:0000256" key="13">
    <source>
        <dbReference type="PIRSR" id="PIRSR613273-3"/>
    </source>
</evidence>
<evidence type="ECO:0000313" key="19">
    <source>
        <dbReference type="Proteomes" id="UP000518266"/>
    </source>
</evidence>
<feature type="binding site" evidence="12 14">
    <location>
        <position position="235"/>
    </location>
    <ligand>
        <name>Zn(2+)</name>
        <dbReference type="ChEBI" id="CHEBI:29105"/>
        <note>catalytic</note>
    </ligand>
</feature>
<feature type="binding site" evidence="12">
    <location>
        <position position="290"/>
    </location>
    <ligand>
        <name>Ca(2+)</name>
        <dbReference type="ChEBI" id="CHEBI:29108"/>
        <label>2</label>
    </ligand>
</feature>
<evidence type="ECO:0000259" key="17">
    <source>
        <dbReference type="PROSITE" id="PS50215"/>
    </source>
</evidence>
<feature type="binding site" evidence="12 14">
    <location>
        <position position="241"/>
    </location>
    <ligand>
        <name>Zn(2+)</name>
        <dbReference type="ChEBI" id="CHEBI:29105"/>
        <note>catalytic</note>
    </ligand>
</feature>
<dbReference type="Gene3D" id="2.60.120.290">
    <property type="entry name" value="Spermadhesin, CUB domain"/>
    <property type="match status" value="1"/>
</dbReference>
<dbReference type="SUPFAM" id="SSF55486">
    <property type="entry name" value="Metalloproteases ('zincins'), catalytic domain"/>
    <property type="match status" value="1"/>
</dbReference>
<dbReference type="OrthoDB" id="9942326at2759"/>
<keyword evidence="12" id="KW-0106">Calcium</keyword>
<dbReference type="EMBL" id="JAAKFY010000010">
    <property type="protein sequence ID" value="KAF3851038.1"/>
    <property type="molecule type" value="Genomic_DNA"/>
</dbReference>
<feature type="non-terminal residue" evidence="18">
    <location>
        <position position="1"/>
    </location>
</feature>
<gene>
    <name evidence="18" type="ORF">F7725_012810</name>
</gene>
<evidence type="ECO:0000256" key="9">
    <source>
        <dbReference type="ARBA" id="ARBA00023157"/>
    </source>
</evidence>
<dbReference type="Pfam" id="PF19236">
    <property type="entry name" value="ADAMTS_CR_3"/>
    <property type="match status" value="1"/>
</dbReference>
<evidence type="ECO:0008006" key="20">
    <source>
        <dbReference type="Google" id="ProtNLM"/>
    </source>
</evidence>
<keyword evidence="19" id="KW-1185">Reference proteome</keyword>
<keyword evidence="6" id="KW-0378">Hydrolase</keyword>
<feature type="binding site" evidence="12">
    <location>
        <position position="180"/>
    </location>
    <ligand>
        <name>Ca(2+)</name>
        <dbReference type="ChEBI" id="CHEBI:29108"/>
        <label>1</label>
    </ligand>
</feature>
<sequence length="1542" mass="169411">MERSRQTGWTLLLSSWPGSVLLKSRIAYCPGVKAEQVVAQEEGKHVFYNSALSAVTVAWLCNSNDFSIGRGRWKTAGEQEHCGTQAEYCCMSILCFLLFTVSGRLPRSALMPDITHLELLVVVGPDVQQFHKQDTERYILTNLNIIEIQMSPNITSSLRSVCDWGRRINPSNDTDPLHADLLLYITRYDLVLPDGNKQVRGVAQLGGACSSEWSCVITEDTGFDLGITITHEIGHSFGINHDGVGNTCSRSGFMMASDGGYNSVDLTWSPCSREQLLTFFSEGKAECVKDLPSLGGSLQDWKPGLYYGVDDQCRIAFGSTARACSFINPDLPACRVLSCHLHPDDDSSCKRLLVPLLDGTECAPNQWCLKGRCVSADELSSSVVVHGSWSNWSEFSPCSRTCGGGVSHRTRKCNNPRPAFGGGDCEGPDIEAGLCHQQPCEQMQLDFMAEQCSQTDLHPLYLLPNTASFYTWIPAIGFGQGEEQCRYMCQSKGEHFLVSRGSQFVDGTRCESDSRLNLAPELHVSEGNASHSHTVLNLFGCDGVLHSGKVMDVCGVCGGGGSSCTLTSDSYTGGQAREYTTFLSLPVNATQVHIVNRSPLFTHMGEQLKFVRDFYKKGWGSVHCVRDKQHGPEYDPPSPLEDHHLEYRLHLTPDLLPEMEELLLPGPLTEEINIQVYRKYGKEYGEKTNPNISYQFYLPNRNSDLIDIHPKGKWAVFTAPCSVSCGSGVQKHEYVCVQETNKHLEKHDCEMPPPPVPLQTSCQLSPCPPRWDAGLFGPCSASCGGGERVRPVRCVQEHGTNVVEVPDADALQKQLQMLWRVSEPGECSVVCGPGEAERVVSCVRPEHGQEVEVDQSFCSLQIKPPDTVPCVVDVCPIGWESKGEQQPILKSGASTLRQAPVYVWSPVISQCSKTCGNGTLQVWFSCVDHRTRLGVMDVHCDPTTKPPPQYETCNTTPCPRMWRSKQGVCSVTCGGGVANRVLYCARERDGEEEVVEDTGWRVFSASPCSASCDLGVAQRTVSCVQFVHGRESVVPEESCHAAIKPATTVPCLVRVCTFRWEVKPWSQCSVPCGYGIQSRAVSCMGPSHPEPLSPQFCMHMPKPITIQGCCMGGCGDATPTSDVITAVTPLQQLDHPSPSPTEPITILQATAATIPTPKPRACGQLLLEESGIVDLKDLTGRCTVSIGRPLDEVIYIKMESGSLNCSKKEFVAFFDRLALVRKCEQVAGSELTTRTNVLLVRQNLLTPGNGVVFTYNSQKNTKKSHHQDCDIQLFSPTGVFENPTTANTNHTCRVLINAPPSVKIKIQALHIGLIFNSTNSQSTYIMIRDMDVLKTNVFKGQQLFQWHSSGNMAEIEFHGDYLNAKGSFRAEYSFMHFPSSQHTQYILCLRQRGPLPAFSSSSCSPRRDTNTSPGSAVGSLLGCSCVFQESSHVQQSILHSPGKLGSIRLVTAVEGRDGDVDVLIHGIVTHSIAIWHHWTEAHHTVCLGANLDTETGEMRASKQIRQQAFLQPTANTTLKELLHQLPCVFQLLLADNGLQRSK</sequence>
<feature type="signal peptide" evidence="15">
    <location>
        <begin position="1"/>
        <end position="22"/>
    </location>
</feature>
<dbReference type="PROSITE" id="PS50215">
    <property type="entry name" value="ADAM_MEPRO"/>
    <property type="match status" value="1"/>
</dbReference>
<dbReference type="Pfam" id="PF05986">
    <property type="entry name" value="ADAMTS_spacer1"/>
    <property type="match status" value="1"/>
</dbReference>
<evidence type="ECO:0000256" key="8">
    <source>
        <dbReference type="ARBA" id="ARBA00023049"/>
    </source>
</evidence>